<keyword evidence="2" id="KW-1015">Disulfide bond</keyword>
<comment type="caution">
    <text evidence="6">The sequence shown here is derived from an EMBL/GenBank/DDBJ whole genome shotgun (WGS) entry which is preliminary data.</text>
</comment>
<evidence type="ECO:0000256" key="4">
    <source>
        <dbReference type="SAM" id="SignalP"/>
    </source>
</evidence>
<comment type="similarity">
    <text evidence="3">Belongs to the PMEI family.</text>
</comment>
<dbReference type="InterPro" id="IPR035513">
    <property type="entry name" value="Invertase/methylesterase_inhib"/>
</dbReference>
<reference evidence="6" key="1">
    <citation type="submission" date="2023-07" db="EMBL/GenBank/DDBJ databases">
        <title>A chromosome-level genome assembly of Lolium multiflorum.</title>
        <authorList>
            <person name="Chen Y."/>
            <person name="Copetti D."/>
            <person name="Kolliker R."/>
            <person name="Studer B."/>
        </authorList>
    </citation>
    <scope>NUCLEOTIDE SEQUENCE</scope>
    <source>
        <strain evidence="6">02402/16</strain>
        <tissue evidence="6">Leaf</tissue>
    </source>
</reference>
<protein>
    <recommendedName>
        <fullName evidence="5">Pectinesterase inhibitor domain-containing protein</fullName>
    </recommendedName>
</protein>
<dbReference type="FunFam" id="1.20.140.40:FF:000002">
    <property type="entry name" value="Putative invertase inhibitor"/>
    <property type="match status" value="1"/>
</dbReference>
<feature type="signal peptide" evidence="4">
    <location>
        <begin position="1"/>
        <end position="24"/>
    </location>
</feature>
<keyword evidence="1 4" id="KW-0732">Signal</keyword>
<dbReference type="GO" id="GO:0005576">
    <property type="term" value="C:extracellular region"/>
    <property type="evidence" value="ECO:0007669"/>
    <property type="project" value="UniProtKB-ARBA"/>
</dbReference>
<evidence type="ECO:0000313" key="7">
    <source>
        <dbReference type="Proteomes" id="UP001231189"/>
    </source>
</evidence>
<dbReference type="GO" id="GO:0004857">
    <property type="term" value="F:enzyme inhibitor activity"/>
    <property type="evidence" value="ECO:0007669"/>
    <property type="project" value="InterPro"/>
</dbReference>
<evidence type="ECO:0000256" key="2">
    <source>
        <dbReference type="ARBA" id="ARBA00023157"/>
    </source>
</evidence>
<dbReference type="AlphaFoldDB" id="A0AAD8R2W2"/>
<feature type="domain" description="Pectinesterase inhibitor" evidence="5">
    <location>
        <begin position="34"/>
        <end position="185"/>
    </location>
</feature>
<keyword evidence="7" id="KW-1185">Reference proteome</keyword>
<proteinExistence type="inferred from homology"/>
<evidence type="ECO:0000259" key="5">
    <source>
        <dbReference type="SMART" id="SM00856"/>
    </source>
</evidence>
<dbReference type="SUPFAM" id="SSF101148">
    <property type="entry name" value="Plant invertase/pectin methylesterase inhibitor"/>
    <property type="match status" value="1"/>
</dbReference>
<gene>
    <name evidence="6" type="ORF">QYE76_019310</name>
</gene>
<dbReference type="NCBIfam" id="TIGR01614">
    <property type="entry name" value="PME_inhib"/>
    <property type="match status" value="1"/>
</dbReference>
<accession>A0AAD8R2W2</accession>
<dbReference type="InterPro" id="IPR034088">
    <property type="entry name" value="Pla_a_1-like"/>
</dbReference>
<dbReference type="PANTHER" id="PTHR35357">
    <property type="entry name" value="OS02G0537100 PROTEIN"/>
    <property type="match status" value="1"/>
</dbReference>
<dbReference type="Pfam" id="PF04043">
    <property type="entry name" value="PMEI"/>
    <property type="match status" value="1"/>
</dbReference>
<dbReference type="EMBL" id="JAUUTY010000006">
    <property type="protein sequence ID" value="KAK1613793.1"/>
    <property type="molecule type" value="Genomic_DNA"/>
</dbReference>
<evidence type="ECO:0000313" key="6">
    <source>
        <dbReference type="EMBL" id="KAK1613793.1"/>
    </source>
</evidence>
<sequence length="189" mass="20066">MSPPHCYLFLLSVALLLLPSPAQSSSSTIIRLRSANDIIAETCERCSSTNPNVDNALCIASLSADASARDADLHGLAMISAKLVRAGVTGMYTGMSELRGKEAAGSPRRSCLDACIGLFHDAMVDLDDAIAAIDGRTYDDAKTKMSATTDAPVTCSDEFKEQSLPPPMEAESRRLFQQAVISLAIISLL</sequence>
<evidence type="ECO:0000256" key="1">
    <source>
        <dbReference type="ARBA" id="ARBA00022729"/>
    </source>
</evidence>
<feature type="chain" id="PRO_5042236243" description="Pectinesterase inhibitor domain-containing protein" evidence="4">
    <location>
        <begin position="25"/>
        <end position="189"/>
    </location>
</feature>
<dbReference type="Gene3D" id="1.20.140.40">
    <property type="entry name" value="Invertase/pectin methylesterase inhibitor family protein"/>
    <property type="match status" value="1"/>
</dbReference>
<dbReference type="CDD" id="cd15795">
    <property type="entry name" value="PMEI-Pla_a_1_like"/>
    <property type="match status" value="1"/>
</dbReference>
<dbReference type="InterPro" id="IPR006501">
    <property type="entry name" value="Pectinesterase_inhib_dom"/>
</dbReference>
<evidence type="ECO:0000256" key="3">
    <source>
        <dbReference type="ARBA" id="ARBA00038471"/>
    </source>
</evidence>
<dbReference type="PANTHER" id="PTHR35357:SF23">
    <property type="entry name" value="PECTINESTERASE INHIBITOR DOMAIN-CONTAINING PROTEIN"/>
    <property type="match status" value="1"/>
</dbReference>
<dbReference type="Proteomes" id="UP001231189">
    <property type="component" value="Unassembled WGS sequence"/>
</dbReference>
<dbReference type="SMART" id="SM00856">
    <property type="entry name" value="PMEI"/>
    <property type="match status" value="1"/>
</dbReference>
<name>A0AAD8R2W2_LOLMU</name>
<organism evidence="6 7">
    <name type="scientific">Lolium multiflorum</name>
    <name type="common">Italian ryegrass</name>
    <name type="synonym">Lolium perenne subsp. multiflorum</name>
    <dbReference type="NCBI Taxonomy" id="4521"/>
    <lineage>
        <taxon>Eukaryota</taxon>
        <taxon>Viridiplantae</taxon>
        <taxon>Streptophyta</taxon>
        <taxon>Embryophyta</taxon>
        <taxon>Tracheophyta</taxon>
        <taxon>Spermatophyta</taxon>
        <taxon>Magnoliopsida</taxon>
        <taxon>Liliopsida</taxon>
        <taxon>Poales</taxon>
        <taxon>Poaceae</taxon>
        <taxon>BOP clade</taxon>
        <taxon>Pooideae</taxon>
        <taxon>Poodae</taxon>
        <taxon>Poeae</taxon>
        <taxon>Poeae Chloroplast Group 2 (Poeae type)</taxon>
        <taxon>Loliodinae</taxon>
        <taxon>Loliinae</taxon>
        <taxon>Lolium</taxon>
    </lineage>
</organism>